<reference evidence="1" key="2">
    <citation type="submission" date="2022-06" db="UniProtKB">
        <authorList>
            <consortium name="EnsemblMetazoa"/>
        </authorList>
    </citation>
    <scope>IDENTIFICATION</scope>
    <source>
        <strain evidence="1">PS312</strain>
    </source>
</reference>
<evidence type="ECO:0000313" key="2">
    <source>
        <dbReference type="Proteomes" id="UP000005239"/>
    </source>
</evidence>
<accession>A0A8R1YTV4</accession>
<dbReference type="AlphaFoldDB" id="A0A2A6CT36"/>
<gene>
    <name evidence="1" type="primary">WBGene00276285</name>
</gene>
<dbReference type="EnsemblMetazoa" id="PPA37916.1">
    <property type="protein sequence ID" value="PPA37916.1"/>
    <property type="gene ID" value="WBGene00276285"/>
</dbReference>
<keyword evidence="2" id="KW-1185">Reference proteome</keyword>
<organism evidence="1 2">
    <name type="scientific">Pristionchus pacificus</name>
    <name type="common">Parasitic nematode worm</name>
    <dbReference type="NCBI Taxonomy" id="54126"/>
    <lineage>
        <taxon>Eukaryota</taxon>
        <taxon>Metazoa</taxon>
        <taxon>Ecdysozoa</taxon>
        <taxon>Nematoda</taxon>
        <taxon>Chromadorea</taxon>
        <taxon>Rhabditida</taxon>
        <taxon>Rhabditina</taxon>
        <taxon>Diplogasteromorpha</taxon>
        <taxon>Diplogasteroidea</taxon>
        <taxon>Neodiplogasteridae</taxon>
        <taxon>Pristionchus</taxon>
    </lineage>
</organism>
<name>A0A2A6CT36_PRIPA</name>
<accession>A0A2A6CT36</accession>
<reference evidence="2" key="1">
    <citation type="journal article" date="2008" name="Nat. Genet.">
        <title>The Pristionchus pacificus genome provides a unique perspective on nematode lifestyle and parasitism.</title>
        <authorList>
            <person name="Dieterich C."/>
            <person name="Clifton S.W."/>
            <person name="Schuster L.N."/>
            <person name="Chinwalla A."/>
            <person name="Delehaunty K."/>
            <person name="Dinkelacker I."/>
            <person name="Fulton L."/>
            <person name="Fulton R."/>
            <person name="Godfrey J."/>
            <person name="Minx P."/>
            <person name="Mitreva M."/>
            <person name="Roeseler W."/>
            <person name="Tian H."/>
            <person name="Witte H."/>
            <person name="Yang S.P."/>
            <person name="Wilson R.K."/>
            <person name="Sommer R.J."/>
        </authorList>
    </citation>
    <scope>NUCLEOTIDE SEQUENCE [LARGE SCALE GENOMIC DNA]</scope>
    <source>
        <strain evidence="2">PS312</strain>
    </source>
</reference>
<evidence type="ECO:0000313" key="1">
    <source>
        <dbReference type="EnsemblMetazoa" id="PPA37916.1"/>
    </source>
</evidence>
<dbReference type="Proteomes" id="UP000005239">
    <property type="component" value="Unassembled WGS sequence"/>
</dbReference>
<dbReference type="OrthoDB" id="5817149at2759"/>
<dbReference type="PANTHER" id="PTHR37433:SF5">
    <property type="entry name" value="DUF753 DOMAIN-CONTAINING PROTEIN-RELATED"/>
    <property type="match status" value="1"/>
</dbReference>
<dbReference type="PANTHER" id="PTHR37433">
    <property type="entry name" value="PROTEIN CBG25136-RELATED"/>
    <property type="match status" value="1"/>
</dbReference>
<proteinExistence type="predicted"/>
<protein>
    <submittedName>
        <fullName evidence="1">Uncharacterized protein</fullName>
    </submittedName>
</protein>
<sequence length="170" mass="19555">MHSVMLPHLFFLFITHLPSLLSLDCYCTGCDGTQFCTGDYCYQMKIPDKKQFDTGCLTPREDVWKDKTLPLCEQNQQNVTLCLCNNGDLCNTADKFSSIHEKKEYFIPKVIECVNNGTADYYTRPPCNSSLCVFSDDRDYDEFLDLVNPPFHKADRRCPSEDTWNVFSIG</sequence>